<reference evidence="1 2" key="1">
    <citation type="submission" date="2016-10" db="EMBL/GenBank/DDBJ databases">
        <authorList>
            <person name="de Groot N.N."/>
        </authorList>
    </citation>
    <scope>NUCLEOTIDE SEQUENCE [LARGE SCALE GENOMIC DNA]</scope>
    <source>
        <strain evidence="1 2">DSM 22789</strain>
    </source>
</reference>
<dbReference type="Proteomes" id="UP000198785">
    <property type="component" value="Unassembled WGS sequence"/>
</dbReference>
<dbReference type="STRING" id="683125.SAMN05660206_103279"/>
<gene>
    <name evidence="1" type="ORF">SAMN05660206_103279</name>
</gene>
<organism evidence="1 2">
    <name type="scientific">Sphingobacterium wenxiniae</name>
    <dbReference type="NCBI Taxonomy" id="683125"/>
    <lineage>
        <taxon>Bacteria</taxon>
        <taxon>Pseudomonadati</taxon>
        <taxon>Bacteroidota</taxon>
        <taxon>Sphingobacteriia</taxon>
        <taxon>Sphingobacteriales</taxon>
        <taxon>Sphingobacteriaceae</taxon>
        <taxon>Sphingobacterium</taxon>
    </lineage>
</organism>
<accession>A0A1I6RAI7</accession>
<sequence>MKSSIKINNLQDLRSEIARVQLRKKEQEVYLSDQYHLLKKKIEAPVRFLNNVTSHVPGVGMVKGLFSGVRKATQSKDSDWLTKALQIGTPIVLNSTILKKAGWLKKALVLLASETAVGQVNQGKVSGLINKVTNFIKPKKKKKDKKGSLAIGKSVEVPYEAPNADIIAQTQHPDNNV</sequence>
<evidence type="ECO:0000313" key="1">
    <source>
        <dbReference type="EMBL" id="SFS61721.1"/>
    </source>
</evidence>
<dbReference type="OrthoDB" id="709278at2"/>
<dbReference type="AlphaFoldDB" id="A0A1I6RAI7"/>
<evidence type="ECO:0000313" key="2">
    <source>
        <dbReference type="Proteomes" id="UP000198785"/>
    </source>
</evidence>
<dbReference type="EMBL" id="FOZZ01000003">
    <property type="protein sequence ID" value="SFS61721.1"/>
    <property type="molecule type" value="Genomic_DNA"/>
</dbReference>
<keyword evidence="2" id="KW-1185">Reference proteome</keyword>
<proteinExistence type="predicted"/>
<name>A0A1I6RAI7_9SPHI</name>
<dbReference type="RefSeq" id="WP_139227513.1">
    <property type="nucleotide sequence ID" value="NZ_FOZZ01000003.1"/>
</dbReference>
<protein>
    <submittedName>
        <fullName evidence="1">Uncharacterized protein</fullName>
    </submittedName>
</protein>